<gene>
    <name evidence="2" type="ORF">ACFOSH_28565</name>
</gene>
<dbReference type="Proteomes" id="UP001595645">
    <property type="component" value="Unassembled WGS sequence"/>
</dbReference>
<dbReference type="Gene3D" id="3.30.420.10">
    <property type="entry name" value="Ribonuclease H-like superfamily/Ribonuclease H"/>
    <property type="match status" value="1"/>
</dbReference>
<dbReference type="PANTHER" id="PTHR46889">
    <property type="entry name" value="TRANSPOSASE INSF FOR INSERTION SEQUENCE IS3B-RELATED"/>
    <property type="match status" value="1"/>
</dbReference>
<dbReference type="SUPFAM" id="SSF53098">
    <property type="entry name" value="Ribonuclease H-like"/>
    <property type="match status" value="1"/>
</dbReference>
<dbReference type="InterPro" id="IPR001584">
    <property type="entry name" value="Integrase_cat-core"/>
</dbReference>
<reference evidence="3" key="1">
    <citation type="journal article" date="2019" name="Int. J. Syst. Evol. Microbiol.">
        <title>The Global Catalogue of Microorganisms (GCM) 10K type strain sequencing project: providing services to taxonomists for standard genome sequencing and annotation.</title>
        <authorList>
            <consortium name="The Broad Institute Genomics Platform"/>
            <consortium name="The Broad Institute Genome Sequencing Center for Infectious Disease"/>
            <person name="Wu L."/>
            <person name="Ma J."/>
        </authorList>
    </citation>
    <scope>NUCLEOTIDE SEQUENCE [LARGE SCALE GENOMIC DNA]</scope>
    <source>
        <strain evidence="3">CGMCC 4.7676</strain>
    </source>
</reference>
<dbReference type="InterPro" id="IPR012337">
    <property type="entry name" value="RNaseH-like_sf"/>
</dbReference>
<keyword evidence="3" id="KW-1185">Reference proteome</keyword>
<protein>
    <submittedName>
        <fullName evidence="2">DDE-type integrase/transposase/recombinase</fullName>
    </submittedName>
</protein>
<dbReference type="Pfam" id="PF00665">
    <property type="entry name" value="rve"/>
    <property type="match status" value="1"/>
</dbReference>
<dbReference type="EMBL" id="JBHRWK010000049">
    <property type="protein sequence ID" value="MFC3453409.1"/>
    <property type="molecule type" value="Genomic_DNA"/>
</dbReference>
<sequence length="121" mass="13797">MRELGLMPCQPRPWRHSLTDSDPAARQIPDLVARDFTADAPGEKMIGDITYVPTWEGWVYLATVIDCHTRAVIGWAMDDSYKTHSSRTRSAWPHETVQSRRMRSSIPIVAAITRQHDSARH</sequence>
<dbReference type="InterPro" id="IPR050900">
    <property type="entry name" value="Transposase_IS3/IS150/IS904"/>
</dbReference>
<accession>A0ABV7P2Y2</accession>
<dbReference type="PANTHER" id="PTHR46889:SF4">
    <property type="entry name" value="TRANSPOSASE INSO FOR INSERTION SEQUENCE ELEMENT IS911B-RELATED"/>
    <property type="match status" value="1"/>
</dbReference>
<organism evidence="2 3">
    <name type="scientific">Amycolatopsis speibonae</name>
    <dbReference type="NCBI Taxonomy" id="1450224"/>
    <lineage>
        <taxon>Bacteria</taxon>
        <taxon>Bacillati</taxon>
        <taxon>Actinomycetota</taxon>
        <taxon>Actinomycetes</taxon>
        <taxon>Pseudonocardiales</taxon>
        <taxon>Pseudonocardiaceae</taxon>
        <taxon>Amycolatopsis</taxon>
    </lineage>
</organism>
<dbReference type="RefSeq" id="WP_378242168.1">
    <property type="nucleotide sequence ID" value="NZ_JBHRWK010000049.1"/>
</dbReference>
<evidence type="ECO:0000313" key="2">
    <source>
        <dbReference type="EMBL" id="MFC3453409.1"/>
    </source>
</evidence>
<comment type="caution">
    <text evidence="2">The sequence shown here is derived from an EMBL/GenBank/DDBJ whole genome shotgun (WGS) entry which is preliminary data.</text>
</comment>
<evidence type="ECO:0000313" key="3">
    <source>
        <dbReference type="Proteomes" id="UP001595645"/>
    </source>
</evidence>
<name>A0ABV7P2Y2_9PSEU</name>
<feature type="domain" description="Integrase catalytic" evidence="1">
    <location>
        <begin position="39"/>
        <end position="83"/>
    </location>
</feature>
<dbReference type="InterPro" id="IPR036397">
    <property type="entry name" value="RNaseH_sf"/>
</dbReference>
<proteinExistence type="predicted"/>
<evidence type="ECO:0000259" key="1">
    <source>
        <dbReference type="Pfam" id="PF00665"/>
    </source>
</evidence>